<dbReference type="Gene3D" id="1.10.1060.10">
    <property type="entry name" value="Alpha-helical ferredoxin"/>
    <property type="match status" value="1"/>
</dbReference>
<evidence type="ECO:0000259" key="4">
    <source>
        <dbReference type="PROSITE" id="PS51379"/>
    </source>
</evidence>
<proteinExistence type="predicted"/>
<dbReference type="Proteomes" id="UP001139103">
    <property type="component" value="Unassembled WGS sequence"/>
</dbReference>
<dbReference type="InterPro" id="IPR017900">
    <property type="entry name" value="4Fe4S_Fe_S_CS"/>
</dbReference>
<accession>A0A9X1MM60</accession>
<keyword evidence="3" id="KW-0411">Iron-sulfur</keyword>
<evidence type="ECO:0000313" key="6">
    <source>
        <dbReference type="Proteomes" id="UP001139103"/>
    </source>
</evidence>
<dbReference type="PANTHER" id="PTHR40447">
    <property type="entry name" value="ANAEROBIC SULFITE REDUCTASE SUBUNIT A"/>
    <property type="match status" value="1"/>
</dbReference>
<feature type="domain" description="4Fe-4S ferredoxin-type" evidence="4">
    <location>
        <begin position="276"/>
        <end position="308"/>
    </location>
</feature>
<sequence>MNPKPQHNSAPQLGQMVRIAKEELGAIVQELRERGYRTILPKVADGAVIYDEAEDASALPIGVIDEQDAARYRLRESGQSGYFDYVVGPHAVKQYLFPPVETLLRADRVDGAWSFETPKPECEPTAIIGVRACDLHAIAIQDRVFLEGAYVDEGYRARREKLVLIAVNCRRAAITCFCHSMGTGPAVKRGFDLSLTELEEEFAVEVGSSLGSEVMAACRWSPCTDSETGEVRAIPERLERKMVEGGRGFVDGEDEAGNARELDIRGIRDLLVNNLDHKHWDAVAERCLSCANCTMVCPTCFCASVDEVSDLTGDHVSRERTWGSCFNAEHSYMNSGVVRHTIRSRYRQWLVHKLATWIDQFDTSGCVGCGRCITWCPVGIDLTEEVAAIRETQT</sequence>
<dbReference type="InterPro" id="IPR009051">
    <property type="entry name" value="Helical_ferredxn"/>
</dbReference>
<comment type="caution">
    <text evidence="5">The sequence shown here is derived from an EMBL/GenBank/DDBJ whole genome shotgun (WGS) entry which is preliminary data.</text>
</comment>
<dbReference type="SUPFAM" id="SSF46548">
    <property type="entry name" value="alpha-helical ferredoxin"/>
    <property type="match status" value="1"/>
</dbReference>
<dbReference type="PROSITE" id="PS51379">
    <property type="entry name" value="4FE4S_FER_2"/>
    <property type="match status" value="2"/>
</dbReference>
<gene>
    <name evidence="5" type="ORF">LOC68_10745</name>
</gene>
<keyword evidence="2" id="KW-0408">Iron</keyword>
<dbReference type="Pfam" id="PF17179">
    <property type="entry name" value="Fer4_22"/>
    <property type="match status" value="1"/>
</dbReference>
<evidence type="ECO:0000256" key="1">
    <source>
        <dbReference type="ARBA" id="ARBA00022723"/>
    </source>
</evidence>
<dbReference type="PROSITE" id="PS00198">
    <property type="entry name" value="4FE4S_FER_1"/>
    <property type="match status" value="2"/>
</dbReference>
<organism evidence="5 6">
    <name type="scientific">Blastopirellula sediminis</name>
    <dbReference type="NCBI Taxonomy" id="2894196"/>
    <lineage>
        <taxon>Bacteria</taxon>
        <taxon>Pseudomonadati</taxon>
        <taxon>Planctomycetota</taxon>
        <taxon>Planctomycetia</taxon>
        <taxon>Pirellulales</taxon>
        <taxon>Pirellulaceae</taxon>
        <taxon>Blastopirellula</taxon>
    </lineage>
</organism>
<dbReference type="PANTHER" id="PTHR40447:SF1">
    <property type="entry name" value="ANAEROBIC SULFITE REDUCTASE SUBUNIT A"/>
    <property type="match status" value="1"/>
</dbReference>
<dbReference type="EMBL" id="JAJKFT010000004">
    <property type="protein sequence ID" value="MCC9628877.1"/>
    <property type="molecule type" value="Genomic_DNA"/>
</dbReference>
<name>A0A9X1MM60_9BACT</name>
<feature type="domain" description="4Fe-4S ferredoxin-type" evidence="4">
    <location>
        <begin position="357"/>
        <end position="385"/>
    </location>
</feature>
<evidence type="ECO:0000256" key="3">
    <source>
        <dbReference type="ARBA" id="ARBA00023014"/>
    </source>
</evidence>
<evidence type="ECO:0000313" key="5">
    <source>
        <dbReference type="EMBL" id="MCC9628877.1"/>
    </source>
</evidence>
<keyword evidence="1" id="KW-0479">Metal-binding</keyword>
<dbReference type="GO" id="GO:0046872">
    <property type="term" value="F:metal ion binding"/>
    <property type="evidence" value="ECO:0007669"/>
    <property type="project" value="UniProtKB-KW"/>
</dbReference>
<keyword evidence="6" id="KW-1185">Reference proteome</keyword>
<dbReference type="InterPro" id="IPR017896">
    <property type="entry name" value="4Fe4S_Fe-S-bd"/>
</dbReference>
<dbReference type="GO" id="GO:0051536">
    <property type="term" value="F:iron-sulfur cluster binding"/>
    <property type="evidence" value="ECO:0007669"/>
    <property type="project" value="UniProtKB-KW"/>
</dbReference>
<dbReference type="AlphaFoldDB" id="A0A9X1MM60"/>
<reference evidence="5" key="1">
    <citation type="submission" date="2021-11" db="EMBL/GenBank/DDBJ databases">
        <title>Genome sequence.</title>
        <authorList>
            <person name="Sun Q."/>
        </authorList>
    </citation>
    <scope>NUCLEOTIDE SEQUENCE</scope>
    <source>
        <strain evidence="5">JC732</strain>
    </source>
</reference>
<evidence type="ECO:0000256" key="2">
    <source>
        <dbReference type="ARBA" id="ARBA00023004"/>
    </source>
</evidence>
<protein>
    <submittedName>
        <fullName evidence="5">4Fe-4S dicluster domain-containing protein</fullName>
    </submittedName>
</protein>
<dbReference type="RefSeq" id="WP_230218370.1">
    <property type="nucleotide sequence ID" value="NZ_JAJKFT010000004.1"/>
</dbReference>